<accession>A0A9P8WJU8</accession>
<proteinExistence type="predicted"/>
<evidence type="ECO:0000256" key="1">
    <source>
        <dbReference type="SAM" id="Phobius"/>
    </source>
</evidence>
<evidence type="ECO:0000313" key="3">
    <source>
        <dbReference type="Proteomes" id="UP000777438"/>
    </source>
</evidence>
<organism evidence="2 3">
    <name type="scientific">Thelonectria olida</name>
    <dbReference type="NCBI Taxonomy" id="1576542"/>
    <lineage>
        <taxon>Eukaryota</taxon>
        <taxon>Fungi</taxon>
        <taxon>Dikarya</taxon>
        <taxon>Ascomycota</taxon>
        <taxon>Pezizomycotina</taxon>
        <taxon>Sordariomycetes</taxon>
        <taxon>Hypocreomycetidae</taxon>
        <taxon>Hypocreales</taxon>
        <taxon>Nectriaceae</taxon>
        <taxon>Thelonectria</taxon>
    </lineage>
</organism>
<dbReference type="EMBL" id="JAGPYM010000002">
    <property type="protein sequence ID" value="KAH6898665.1"/>
    <property type="molecule type" value="Genomic_DNA"/>
</dbReference>
<sequence>MQSSLAGNTGGSRPIDLVRVCCVDVHPVANHSIPDFLFFLRPLFIILNSFILSYCSDVPFFLNVSISSLFLLPLSFPSLIDSINRPSFFSFFARLSLHCL</sequence>
<feature type="transmembrane region" description="Helical" evidence="1">
    <location>
        <begin position="60"/>
        <end position="80"/>
    </location>
</feature>
<gene>
    <name evidence="2" type="ORF">B0T10DRAFT_116326</name>
</gene>
<keyword evidence="1" id="KW-0812">Transmembrane</keyword>
<keyword evidence="1" id="KW-0472">Membrane</keyword>
<dbReference type="AlphaFoldDB" id="A0A9P8WJU8"/>
<dbReference type="Proteomes" id="UP000777438">
    <property type="component" value="Unassembled WGS sequence"/>
</dbReference>
<name>A0A9P8WJU8_9HYPO</name>
<comment type="caution">
    <text evidence="2">The sequence shown here is derived from an EMBL/GenBank/DDBJ whole genome shotgun (WGS) entry which is preliminary data.</text>
</comment>
<keyword evidence="3" id="KW-1185">Reference proteome</keyword>
<reference evidence="2 3" key="1">
    <citation type="journal article" date="2021" name="Nat. Commun.">
        <title>Genetic determinants of endophytism in the Arabidopsis root mycobiome.</title>
        <authorList>
            <person name="Mesny F."/>
            <person name="Miyauchi S."/>
            <person name="Thiergart T."/>
            <person name="Pickel B."/>
            <person name="Atanasova L."/>
            <person name="Karlsson M."/>
            <person name="Huettel B."/>
            <person name="Barry K.W."/>
            <person name="Haridas S."/>
            <person name="Chen C."/>
            <person name="Bauer D."/>
            <person name="Andreopoulos W."/>
            <person name="Pangilinan J."/>
            <person name="LaButti K."/>
            <person name="Riley R."/>
            <person name="Lipzen A."/>
            <person name="Clum A."/>
            <person name="Drula E."/>
            <person name="Henrissat B."/>
            <person name="Kohler A."/>
            <person name="Grigoriev I.V."/>
            <person name="Martin F.M."/>
            <person name="Hacquard S."/>
        </authorList>
    </citation>
    <scope>NUCLEOTIDE SEQUENCE [LARGE SCALE GENOMIC DNA]</scope>
    <source>
        <strain evidence="2 3">MPI-CAGE-CH-0241</strain>
    </source>
</reference>
<feature type="transmembrane region" description="Helical" evidence="1">
    <location>
        <begin position="36"/>
        <end position="54"/>
    </location>
</feature>
<protein>
    <submittedName>
        <fullName evidence="2">Uncharacterized protein</fullName>
    </submittedName>
</protein>
<keyword evidence="1" id="KW-1133">Transmembrane helix</keyword>
<evidence type="ECO:0000313" key="2">
    <source>
        <dbReference type="EMBL" id="KAH6898665.1"/>
    </source>
</evidence>